<reference evidence="1" key="2">
    <citation type="journal article" date="2022" name="New Phytol.">
        <title>Evolutionary transition to the ectomycorrhizal habit in the genomes of a hyperdiverse lineage of mushroom-forming fungi.</title>
        <authorList>
            <person name="Looney B."/>
            <person name="Miyauchi S."/>
            <person name="Morin E."/>
            <person name="Drula E."/>
            <person name="Courty P.E."/>
            <person name="Kohler A."/>
            <person name="Kuo A."/>
            <person name="LaButti K."/>
            <person name="Pangilinan J."/>
            <person name="Lipzen A."/>
            <person name="Riley R."/>
            <person name="Andreopoulos W."/>
            <person name="He G."/>
            <person name="Johnson J."/>
            <person name="Nolan M."/>
            <person name="Tritt A."/>
            <person name="Barry K.W."/>
            <person name="Grigoriev I.V."/>
            <person name="Nagy L.G."/>
            <person name="Hibbett D."/>
            <person name="Henrissat B."/>
            <person name="Matheny P.B."/>
            <person name="Labbe J."/>
            <person name="Martin F.M."/>
        </authorList>
    </citation>
    <scope>NUCLEOTIDE SEQUENCE</scope>
    <source>
        <strain evidence="1">EC-137</strain>
    </source>
</reference>
<accession>A0ACB8QUN3</accession>
<keyword evidence="2" id="KW-1185">Reference proteome</keyword>
<reference evidence="1" key="1">
    <citation type="submission" date="2021-02" db="EMBL/GenBank/DDBJ databases">
        <authorList>
            <consortium name="DOE Joint Genome Institute"/>
            <person name="Ahrendt S."/>
            <person name="Looney B.P."/>
            <person name="Miyauchi S."/>
            <person name="Morin E."/>
            <person name="Drula E."/>
            <person name="Courty P.E."/>
            <person name="Chicoki N."/>
            <person name="Fauchery L."/>
            <person name="Kohler A."/>
            <person name="Kuo A."/>
            <person name="Labutti K."/>
            <person name="Pangilinan J."/>
            <person name="Lipzen A."/>
            <person name="Riley R."/>
            <person name="Andreopoulos W."/>
            <person name="He G."/>
            <person name="Johnson J."/>
            <person name="Barry K.W."/>
            <person name="Grigoriev I.V."/>
            <person name="Nagy L."/>
            <person name="Hibbett D."/>
            <person name="Henrissat B."/>
            <person name="Matheny P.B."/>
            <person name="Labbe J."/>
            <person name="Martin F."/>
        </authorList>
    </citation>
    <scope>NUCLEOTIDE SEQUENCE</scope>
    <source>
        <strain evidence="1">EC-137</strain>
    </source>
</reference>
<proteinExistence type="predicted"/>
<protein>
    <submittedName>
        <fullName evidence="1">Peptidase M24, structural domain-containing protein</fullName>
    </submittedName>
</protein>
<dbReference type="Proteomes" id="UP000814128">
    <property type="component" value="Unassembled WGS sequence"/>
</dbReference>
<evidence type="ECO:0000313" key="1">
    <source>
        <dbReference type="EMBL" id="KAI0035561.1"/>
    </source>
</evidence>
<sequence>MAPPPPPPPPPLCLPSLGRSRRNRQLDNFADNEKPASGHRTRSRSVSVSYASAVTRSSASSQPLVAPPTLSAASRTRRDSLPAYRVSHTKLTEDSESYRDLGDDAPRPALATLDRSRTKLTRAKTVRERFGYGWGLGLRRDKAAEAYRELPRSHSPEPLPASTQTKSSGLSGATKASAASRRSARPSLSPTVDSSQTLVGSALQRKIDYEDPVREEFDTADRLVKIRDLMAKDKLDYYIIPSEDAHQSEYVAQADKRREWISGFTGSAGQAIISHENAYLVTDSRYWIQAKKELGPGWSLIPAGAPNGPLNFIDFLADRAKNARVGIDARMISYEHATSLSTALQRSSSKLTFPPQNFVDLARSERPARGARPVRVHGIEYTGLDAGKKMAAVREWIGRQPPATGPFRKGPPKGSDVHVGTIVSSLSAIAWVLNLRGDDVPFNPVFHAYLYIGLDTATLFVDTKKVREREAVYLDGLGVRVREYNDVWHFLRVREWGDGKILISNETTYAIALMLTTFRYTVAQPIIDEMKGVKNEVEIQGLKRAYTRDGACFVQFLAWLEETMAKGVQVSEWEAAWRLTEFRRKAKNFMGLAYENISAWGPNAALPHYSPRKRDCLLIGADAPYLNDSGGQYLDGTCDTTRTIHLGRPTDEQSEAFTRVLQGHIAIDRAVFPERTTGRQLDVLARRALWMDGLNYLHGTGHGVGSYLSVHEGVHSFANEVPLVPGHVITNEPGFYKAGDFGVRIESALVVRRVKTKHEYNGPVWLGFERLACVPIQTKMVVESLLSREEKEWLRDHNRECVERLEPLLRDDKRAIKWLRRQAEAPLGVQPVGPAGLLIDWGA</sequence>
<gene>
    <name evidence="1" type="ORF">K488DRAFT_43116</name>
</gene>
<comment type="caution">
    <text evidence="1">The sequence shown here is derived from an EMBL/GenBank/DDBJ whole genome shotgun (WGS) entry which is preliminary data.</text>
</comment>
<dbReference type="EMBL" id="MU273483">
    <property type="protein sequence ID" value="KAI0035561.1"/>
    <property type="molecule type" value="Genomic_DNA"/>
</dbReference>
<organism evidence="1 2">
    <name type="scientific">Vararia minispora EC-137</name>
    <dbReference type="NCBI Taxonomy" id="1314806"/>
    <lineage>
        <taxon>Eukaryota</taxon>
        <taxon>Fungi</taxon>
        <taxon>Dikarya</taxon>
        <taxon>Basidiomycota</taxon>
        <taxon>Agaricomycotina</taxon>
        <taxon>Agaricomycetes</taxon>
        <taxon>Russulales</taxon>
        <taxon>Lachnocladiaceae</taxon>
        <taxon>Vararia</taxon>
    </lineage>
</organism>
<evidence type="ECO:0000313" key="2">
    <source>
        <dbReference type="Proteomes" id="UP000814128"/>
    </source>
</evidence>
<name>A0ACB8QUN3_9AGAM</name>